<evidence type="ECO:0000256" key="1">
    <source>
        <dbReference type="ARBA" id="ARBA00005189"/>
    </source>
</evidence>
<evidence type="ECO:0000256" key="11">
    <source>
        <dbReference type="SAM" id="MobiDB-lite"/>
    </source>
</evidence>
<dbReference type="PANTHER" id="PTHR37323">
    <property type="entry name" value="GCN5-RELATED N-ACETYLTRANSFERASE"/>
    <property type="match status" value="1"/>
</dbReference>
<sequence length="281" mass="31142">MASATRPVEVRVGNLEIRLAESAAEIAAAQALRYRVFYQEMAAQPSPEMAAAERDFDSFDPFCDHLIIIDHALASGPEGIVATYRLLRREGAAKRGQFYSIDEYDISAIAQHEGEILELGRSCVDTRYRTKAAMQLLWKGITDYVMFYKIEIMFGCASLPGTDPEQHKVPLSYLHHRHLAPAEFRPRALPERYVDMNMMPVSEIDEKRALVALPPLIKGYLRLGGFVGEGAVVDHQFGTTDVSVIVVTSRVTDKYFKHYTRGDAAGSDEAGDGSAKQNGLG</sequence>
<dbReference type="InterPro" id="IPR052351">
    <property type="entry name" value="Ornithine_N-alpha-AT"/>
</dbReference>
<name>A0ABU5E7A5_9PROT</name>
<evidence type="ECO:0000256" key="6">
    <source>
        <dbReference type="ARBA" id="ARBA00038095"/>
    </source>
</evidence>
<comment type="function">
    <text evidence="9">Catalyzes the first step in the biosynthesis of ornithine lipids, which are phosphorus-free membrane lipids. Catalyzes the 3-hydroxyacyl-acyl carrier protein-dependent acylation of ornithine to form lyso-ornithine lipid (LOL).</text>
</comment>
<keyword evidence="13" id="KW-1185">Reference proteome</keyword>
<comment type="caution">
    <text evidence="12">The sequence shown here is derived from an EMBL/GenBank/DDBJ whole genome shotgun (WGS) entry which is preliminary data.</text>
</comment>
<evidence type="ECO:0000256" key="9">
    <source>
        <dbReference type="ARBA" id="ARBA00045724"/>
    </source>
</evidence>
<dbReference type="InterPro" id="IPR016181">
    <property type="entry name" value="Acyl_CoA_acyltransferase"/>
</dbReference>
<proteinExistence type="inferred from homology"/>
<evidence type="ECO:0000256" key="2">
    <source>
        <dbReference type="ARBA" id="ARBA00022516"/>
    </source>
</evidence>
<dbReference type="EMBL" id="JAXCLW010000001">
    <property type="protein sequence ID" value="MDY0882178.1"/>
    <property type="molecule type" value="Genomic_DNA"/>
</dbReference>
<dbReference type="RefSeq" id="WP_320507207.1">
    <property type="nucleotide sequence ID" value="NZ_JAXCLW010000001.1"/>
</dbReference>
<evidence type="ECO:0000313" key="12">
    <source>
        <dbReference type="EMBL" id="MDY0882178.1"/>
    </source>
</evidence>
<dbReference type="Proteomes" id="UP001279642">
    <property type="component" value="Unassembled WGS sequence"/>
</dbReference>
<evidence type="ECO:0000256" key="7">
    <source>
        <dbReference type="ARBA" id="ARBA00039058"/>
    </source>
</evidence>
<keyword evidence="4" id="KW-0443">Lipid metabolism</keyword>
<evidence type="ECO:0000256" key="8">
    <source>
        <dbReference type="ARBA" id="ARBA00039866"/>
    </source>
</evidence>
<evidence type="ECO:0000256" key="4">
    <source>
        <dbReference type="ARBA" id="ARBA00023098"/>
    </source>
</evidence>
<evidence type="ECO:0000313" key="13">
    <source>
        <dbReference type="Proteomes" id="UP001279642"/>
    </source>
</evidence>
<keyword evidence="3 12" id="KW-0808">Transferase</keyword>
<dbReference type="EC" id="2.3.2.30" evidence="7"/>
<comment type="pathway">
    <text evidence="1">Lipid metabolism.</text>
</comment>
<feature type="compositionally biased region" description="Low complexity" evidence="11">
    <location>
        <begin position="262"/>
        <end position="275"/>
    </location>
</feature>
<dbReference type="SUPFAM" id="SSF55729">
    <property type="entry name" value="Acyl-CoA N-acyltransferases (Nat)"/>
    <property type="match status" value="1"/>
</dbReference>
<dbReference type="Gene3D" id="3.40.630.30">
    <property type="match status" value="1"/>
</dbReference>
<dbReference type="GO" id="GO:0016746">
    <property type="term" value="F:acyltransferase activity"/>
    <property type="evidence" value="ECO:0007669"/>
    <property type="project" value="UniProtKB-KW"/>
</dbReference>
<gene>
    <name evidence="12" type="ORF">SMD27_04940</name>
</gene>
<organism evidence="12 13">
    <name type="scientific">Dongia soli</name>
    <dbReference type="NCBI Taxonomy" id="600628"/>
    <lineage>
        <taxon>Bacteria</taxon>
        <taxon>Pseudomonadati</taxon>
        <taxon>Pseudomonadota</taxon>
        <taxon>Alphaproteobacteria</taxon>
        <taxon>Rhodospirillales</taxon>
        <taxon>Dongiaceae</taxon>
        <taxon>Dongia</taxon>
    </lineage>
</organism>
<keyword evidence="5 12" id="KW-0012">Acyltransferase</keyword>
<reference evidence="12 13" key="1">
    <citation type="journal article" date="2016" name="Antonie Van Leeuwenhoek">
        <title>Dongia soli sp. nov., isolated from soil from Dokdo, Korea.</title>
        <authorList>
            <person name="Kim D.U."/>
            <person name="Lee H."/>
            <person name="Kim H."/>
            <person name="Kim S.G."/>
            <person name="Ka J.O."/>
        </authorList>
    </citation>
    <scope>NUCLEOTIDE SEQUENCE [LARGE SCALE GENOMIC DNA]</scope>
    <source>
        <strain evidence="12 13">D78</strain>
    </source>
</reference>
<protein>
    <recommendedName>
        <fullName evidence="8">L-ornithine N(alpha)-acyltransferase</fullName>
        <ecNumber evidence="7">2.3.2.30</ecNumber>
    </recommendedName>
</protein>
<feature type="region of interest" description="Disordered" evidence="11">
    <location>
        <begin position="262"/>
        <end position="281"/>
    </location>
</feature>
<evidence type="ECO:0000256" key="3">
    <source>
        <dbReference type="ARBA" id="ARBA00022679"/>
    </source>
</evidence>
<evidence type="ECO:0000256" key="5">
    <source>
        <dbReference type="ARBA" id="ARBA00023315"/>
    </source>
</evidence>
<dbReference type="PANTHER" id="PTHR37323:SF1">
    <property type="entry name" value="L-ORNITHINE N(ALPHA)-ACYLTRANSFERASE"/>
    <property type="match status" value="1"/>
</dbReference>
<comment type="catalytic activity">
    <reaction evidence="10">
        <text>a (3R)-hydroxyacyl-[ACP] + L-ornithine = a lyso-ornithine lipid + holo-[ACP] + H(+)</text>
        <dbReference type="Rhea" id="RHEA:20633"/>
        <dbReference type="Rhea" id="RHEA-COMP:9685"/>
        <dbReference type="Rhea" id="RHEA-COMP:9945"/>
        <dbReference type="ChEBI" id="CHEBI:15378"/>
        <dbReference type="ChEBI" id="CHEBI:46911"/>
        <dbReference type="ChEBI" id="CHEBI:64479"/>
        <dbReference type="ChEBI" id="CHEBI:78827"/>
        <dbReference type="ChEBI" id="CHEBI:138482"/>
        <dbReference type="EC" id="2.3.2.30"/>
    </reaction>
    <physiologicalReaction direction="left-to-right" evidence="10">
        <dbReference type="Rhea" id="RHEA:20634"/>
    </physiologicalReaction>
</comment>
<comment type="similarity">
    <text evidence="6">Belongs to the acetyltransferase family. OlsB subfamily.</text>
</comment>
<keyword evidence="2" id="KW-0444">Lipid biosynthesis</keyword>
<evidence type="ECO:0000256" key="10">
    <source>
        <dbReference type="ARBA" id="ARBA00047785"/>
    </source>
</evidence>
<dbReference type="Pfam" id="PF13444">
    <property type="entry name" value="Acetyltransf_5"/>
    <property type="match status" value="1"/>
</dbReference>
<accession>A0ABU5E7A5</accession>